<evidence type="ECO:0000313" key="1">
    <source>
        <dbReference type="EMBL" id="ERN09078.1"/>
    </source>
</evidence>
<sequence length="89" mass="10330">MHLVFLMNWGSFMLGNIVSVRFHSSLATKMDAAERYRYNPKLEWNPRVKEYFIKAYGEQHFQCICDALTLLFLSLSLGSFTFLTNGIEA</sequence>
<evidence type="ECO:0000313" key="2">
    <source>
        <dbReference type="Proteomes" id="UP000017836"/>
    </source>
</evidence>
<dbReference type="HOGENOM" id="CLU_2457778_0_0_1"/>
<proteinExistence type="predicted"/>
<dbReference type="Gramene" id="ERN09078">
    <property type="protein sequence ID" value="ERN09078"/>
    <property type="gene ID" value="AMTR_s00014p00017240"/>
</dbReference>
<dbReference type="Proteomes" id="UP000017836">
    <property type="component" value="Unassembled WGS sequence"/>
</dbReference>
<protein>
    <submittedName>
        <fullName evidence="1">Uncharacterized protein</fullName>
    </submittedName>
</protein>
<reference evidence="2" key="1">
    <citation type="journal article" date="2013" name="Science">
        <title>The Amborella genome and the evolution of flowering plants.</title>
        <authorList>
            <consortium name="Amborella Genome Project"/>
        </authorList>
    </citation>
    <scope>NUCLEOTIDE SEQUENCE [LARGE SCALE GENOMIC DNA]</scope>
</reference>
<dbReference type="STRING" id="13333.W1PLY8"/>
<dbReference type="AlphaFoldDB" id="W1PLY8"/>
<dbReference type="EMBL" id="KI393051">
    <property type="protein sequence ID" value="ERN09078.1"/>
    <property type="molecule type" value="Genomic_DNA"/>
</dbReference>
<name>W1PLY8_AMBTC</name>
<accession>W1PLY8</accession>
<keyword evidence="2" id="KW-1185">Reference proteome</keyword>
<organism evidence="1 2">
    <name type="scientific">Amborella trichopoda</name>
    <dbReference type="NCBI Taxonomy" id="13333"/>
    <lineage>
        <taxon>Eukaryota</taxon>
        <taxon>Viridiplantae</taxon>
        <taxon>Streptophyta</taxon>
        <taxon>Embryophyta</taxon>
        <taxon>Tracheophyta</taxon>
        <taxon>Spermatophyta</taxon>
        <taxon>Magnoliopsida</taxon>
        <taxon>Amborellales</taxon>
        <taxon>Amborellaceae</taxon>
        <taxon>Amborella</taxon>
    </lineage>
</organism>
<gene>
    <name evidence="1" type="ORF">AMTR_s00014p00017240</name>
</gene>